<gene>
    <name evidence="2" type="ORF">GCM10022408_13020</name>
</gene>
<dbReference type="EMBL" id="BAABDJ010000007">
    <property type="protein sequence ID" value="GAA4002933.1"/>
    <property type="molecule type" value="Genomic_DNA"/>
</dbReference>
<dbReference type="PANTHER" id="PTHR37947:SF1">
    <property type="entry name" value="BLL2462 PROTEIN"/>
    <property type="match status" value="1"/>
</dbReference>
<evidence type="ECO:0000313" key="2">
    <source>
        <dbReference type="EMBL" id="GAA4002933.1"/>
    </source>
</evidence>
<feature type="transmembrane region" description="Helical" evidence="1">
    <location>
        <begin position="35"/>
        <end position="53"/>
    </location>
</feature>
<keyword evidence="1" id="KW-0472">Membrane</keyword>
<dbReference type="RefSeq" id="WP_345071802.1">
    <property type="nucleotide sequence ID" value="NZ_BAABDJ010000007.1"/>
</dbReference>
<dbReference type="Proteomes" id="UP001500567">
    <property type="component" value="Unassembled WGS sequence"/>
</dbReference>
<keyword evidence="1" id="KW-0812">Transmembrane</keyword>
<keyword evidence="3" id="KW-1185">Reference proteome</keyword>
<organism evidence="2 3">
    <name type="scientific">Hymenobacter fastidiosus</name>
    <dbReference type="NCBI Taxonomy" id="486264"/>
    <lineage>
        <taxon>Bacteria</taxon>
        <taxon>Pseudomonadati</taxon>
        <taxon>Bacteroidota</taxon>
        <taxon>Cytophagia</taxon>
        <taxon>Cytophagales</taxon>
        <taxon>Hymenobacteraceae</taxon>
        <taxon>Hymenobacter</taxon>
    </lineage>
</organism>
<protein>
    <recommendedName>
        <fullName evidence="4">DUF4350 domain-containing protein</fullName>
    </recommendedName>
</protein>
<reference evidence="3" key="1">
    <citation type="journal article" date="2019" name="Int. J. Syst. Evol. Microbiol.">
        <title>The Global Catalogue of Microorganisms (GCM) 10K type strain sequencing project: providing services to taxonomists for standard genome sequencing and annotation.</title>
        <authorList>
            <consortium name="The Broad Institute Genomics Platform"/>
            <consortium name="The Broad Institute Genome Sequencing Center for Infectious Disease"/>
            <person name="Wu L."/>
            <person name="Ma J."/>
        </authorList>
    </citation>
    <scope>NUCLEOTIDE SEQUENCE [LARGE SCALE GENOMIC DNA]</scope>
    <source>
        <strain evidence="3">JCM 17224</strain>
    </source>
</reference>
<evidence type="ECO:0000256" key="1">
    <source>
        <dbReference type="SAM" id="Phobius"/>
    </source>
</evidence>
<feature type="transmembrane region" description="Helical" evidence="1">
    <location>
        <begin position="580"/>
        <end position="598"/>
    </location>
</feature>
<evidence type="ECO:0000313" key="3">
    <source>
        <dbReference type="Proteomes" id="UP001500567"/>
    </source>
</evidence>
<dbReference type="InterPro" id="IPR029062">
    <property type="entry name" value="Class_I_gatase-like"/>
</dbReference>
<name>A0ABP7RVZ4_9BACT</name>
<accession>A0ABP7RVZ4</accession>
<dbReference type="SUPFAM" id="SSF52317">
    <property type="entry name" value="Class I glutamine amidotransferase-like"/>
    <property type="match status" value="1"/>
</dbReference>
<dbReference type="PANTHER" id="PTHR37947">
    <property type="entry name" value="BLL2462 PROTEIN"/>
    <property type="match status" value="1"/>
</dbReference>
<feature type="transmembrane region" description="Helical" evidence="1">
    <location>
        <begin position="6"/>
        <end position="26"/>
    </location>
</feature>
<keyword evidence="1" id="KW-1133">Transmembrane helix</keyword>
<evidence type="ECO:0008006" key="4">
    <source>
        <dbReference type="Google" id="ProtNLM"/>
    </source>
</evidence>
<sequence>MSHPPVFYLLLAVCLLLAAGLSVAALRRANQRRRLARLGAGWLAILGLWLTAYPPQRSLPGSSTEVILLTQGYQPDTLRRLVRQLGRGTRVWRFDATTASAAPPTITSLQAIRERYPALRRLHVLGRGLPAAALTRLDSLRLVQHTPPPFQGFTHASWNQQPELGQPVILEGVFAGRASASPAPVWLSLRGPGRLADSVRVAGRGGSFRLRYLPKTAGRAVYQLSARQGGRVLATEPVPVEVAGPRPLRILLLSAAPSFEFKFLKNHLGTQQHRVALRTGLTPGLTQTEFLNQPAHDLTRITAPLLNRYDVVVADAGTLNAISAAEAQTLRRALQSAGLGLVVLADAAALPRATPTRASFGIVPRPASSADRPQSIAWTEGPKATALVPAALRLVLPARALVADARRQPVVATQRLGLGSVTVSVVPQTYPWILQNAAGTYQSYWSTLLRAAARPWGASDQWQVLAAWPRPHEPLPLRLISGGFPPAAPTVTDASGTGRITLALEQDAALPEWKTGCYWPAMAGWHQLQVRNQSSFWFYVFAAPAWAGPENRLRQLAAQPWRTMSPPEATPAPEFTTGPWPAGWFFGLFVLAAGFLWLEEKL</sequence>
<comment type="caution">
    <text evidence="2">The sequence shown here is derived from an EMBL/GenBank/DDBJ whole genome shotgun (WGS) entry which is preliminary data.</text>
</comment>
<proteinExistence type="predicted"/>